<protein>
    <submittedName>
        <fullName evidence="3">Uncharacterized protein</fullName>
    </submittedName>
</protein>
<feature type="region of interest" description="Disordered" evidence="1">
    <location>
        <begin position="1"/>
        <end position="25"/>
    </location>
</feature>
<feature type="region of interest" description="Disordered" evidence="1">
    <location>
        <begin position="313"/>
        <end position="417"/>
    </location>
</feature>
<feature type="compositionally biased region" description="Basic and acidic residues" evidence="1">
    <location>
        <begin position="374"/>
        <end position="389"/>
    </location>
</feature>
<feature type="compositionally biased region" description="Low complexity" evidence="1">
    <location>
        <begin position="406"/>
        <end position="417"/>
    </location>
</feature>
<evidence type="ECO:0000256" key="1">
    <source>
        <dbReference type="SAM" id="MobiDB-lite"/>
    </source>
</evidence>
<evidence type="ECO:0000256" key="2">
    <source>
        <dbReference type="SAM" id="Phobius"/>
    </source>
</evidence>
<feature type="non-terminal residue" evidence="3">
    <location>
        <position position="1"/>
    </location>
</feature>
<reference evidence="3 4" key="1">
    <citation type="journal article" date="2019" name="Sci. Rep.">
        <title>A high-quality genome of Eragrostis curvula grass provides insights into Poaceae evolution and supports new strategies to enhance forage quality.</title>
        <authorList>
            <person name="Carballo J."/>
            <person name="Santos B.A.C.M."/>
            <person name="Zappacosta D."/>
            <person name="Garbus I."/>
            <person name="Selva J.P."/>
            <person name="Gallo C.A."/>
            <person name="Diaz A."/>
            <person name="Albertini E."/>
            <person name="Caccamo M."/>
            <person name="Echenique V."/>
        </authorList>
    </citation>
    <scope>NUCLEOTIDE SEQUENCE [LARGE SCALE GENOMIC DNA]</scope>
    <source>
        <strain evidence="4">cv. Victoria</strain>
        <tissue evidence="3">Leaf</tissue>
    </source>
</reference>
<keyword evidence="2" id="KW-0812">Transmembrane</keyword>
<accession>A0A5J9WQS8</accession>
<dbReference type="EMBL" id="RWGY01000002">
    <property type="protein sequence ID" value="TVU50513.1"/>
    <property type="molecule type" value="Genomic_DNA"/>
</dbReference>
<evidence type="ECO:0000313" key="4">
    <source>
        <dbReference type="Proteomes" id="UP000324897"/>
    </source>
</evidence>
<keyword evidence="2" id="KW-0472">Membrane</keyword>
<name>A0A5J9WQS8_9POAL</name>
<sequence>MHGHRQGRAPASSSATLRPPPRTGRFPRRVFFLSVKVDPGSRVVNPGARRRRVQAQGRGVTAMDACTWELRGNHVLPVPDQPSLHRARIFLRPRPRGEHAILLAIKARSFLRLLRVRRNAAPRVCALFWCAVAMLVAGHYGFVEISSSAQVVTYRALSQMRRWRMLYKAEWLTKVDEMMEAIGRSLEMHENQNSNVNNVLSLILMDDYIGALHDEMVDITGDSLGHAAQSVAGGSESSITGPSPVRCKWRQQKSRSLISQHLKTMCYAKLGWRLATRLFCSLEQSEQELGGLAVRRFEWLFAVRWARDYDDGTAPRPPSWSWTAPPPSHAEPRPATPHGAMRVVRPRQRRQATTCGRVPQGGGELELDGVAPEAEAREAEDGIVAREPEDGVAPEAEARWRAPWSAGAGEQAAAGRG</sequence>
<keyword evidence="4" id="KW-1185">Reference proteome</keyword>
<feature type="transmembrane region" description="Helical" evidence="2">
    <location>
        <begin position="120"/>
        <end position="142"/>
    </location>
</feature>
<keyword evidence="2" id="KW-1133">Transmembrane helix</keyword>
<gene>
    <name evidence="3" type="ORF">EJB05_01886</name>
</gene>
<dbReference type="AlphaFoldDB" id="A0A5J9WQS8"/>
<evidence type="ECO:0000313" key="3">
    <source>
        <dbReference type="EMBL" id="TVU50513.1"/>
    </source>
</evidence>
<dbReference type="Gramene" id="TVU50513">
    <property type="protein sequence ID" value="TVU50513"/>
    <property type="gene ID" value="EJB05_01886"/>
</dbReference>
<organism evidence="3 4">
    <name type="scientific">Eragrostis curvula</name>
    <name type="common">weeping love grass</name>
    <dbReference type="NCBI Taxonomy" id="38414"/>
    <lineage>
        <taxon>Eukaryota</taxon>
        <taxon>Viridiplantae</taxon>
        <taxon>Streptophyta</taxon>
        <taxon>Embryophyta</taxon>
        <taxon>Tracheophyta</taxon>
        <taxon>Spermatophyta</taxon>
        <taxon>Magnoliopsida</taxon>
        <taxon>Liliopsida</taxon>
        <taxon>Poales</taxon>
        <taxon>Poaceae</taxon>
        <taxon>PACMAD clade</taxon>
        <taxon>Chloridoideae</taxon>
        <taxon>Eragrostideae</taxon>
        <taxon>Eragrostidinae</taxon>
        <taxon>Eragrostis</taxon>
    </lineage>
</organism>
<proteinExistence type="predicted"/>
<comment type="caution">
    <text evidence="3">The sequence shown here is derived from an EMBL/GenBank/DDBJ whole genome shotgun (WGS) entry which is preliminary data.</text>
</comment>
<dbReference type="Proteomes" id="UP000324897">
    <property type="component" value="Chromosome 6"/>
</dbReference>